<evidence type="ECO:0000256" key="2">
    <source>
        <dbReference type="ARBA" id="ARBA00022475"/>
    </source>
</evidence>
<dbReference type="GO" id="GO:0008643">
    <property type="term" value="P:carbohydrate transport"/>
    <property type="evidence" value="ECO:0007669"/>
    <property type="project" value="InterPro"/>
</dbReference>
<dbReference type="Pfam" id="PF17912">
    <property type="entry name" value="OB_MalK"/>
    <property type="match status" value="1"/>
</dbReference>
<dbReference type="Proteomes" id="UP000247792">
    <property type="component" value="Unassembled WGS sequence"/>
</dbReference>
<dbReference type="AlphaFoldDB" id="A0A318J987"/>
<dbReference type="RefSeq" id="WP_110255155.1">
    <property type="nucleotide sequence ID" value="NZ_QJKB01000003.1"/>
</dbReference>
<dbReference type="PROSITE" id="PS00211">
    <property type="entry name" value="ABC_TRANSPORTER_1"/>
    <property type="match status" value="1"/>
</dbReference>
<reference evidence="10 11" key="1">
    <citation type="submission" date="2018-05" db="EMBL/GenBank/DDBJ databases">
        <title>Genomic Encyclopedia of Type Strains, Phase IV (KMG-IV): sequencing the most valuable type-strain genomes for metagenomic binning, comparative biology and taxonomic classification.</title>
        <authorList>
            <person name="Goeker M."/>
        </authorList>
    </citation>
    <scope>NUCLEOTIDE SEQUENCE [LARGE SCALE GENOMIC DNA]</scope>
    <source>
        <strain evidence="10 11">DSM 19792</strain>
    </source>
</reference>
<keyword evidence="2" id="KW-1003">Cell membrane</keyword>
<dbReference type="InterPro" id="IPR003439">
    <property type="entry name" value="ABC_transporter-like_ATP-bd"/>
</dbReference>
<sequence>MAQLHFKNVTKTYGKGDKAVAVIHGVSMDINHGEFIVMVGPSGCGKSTLLRMVAGLEEITSGDIVIGDRVVNNLEPKDRDIAMVFQNYALYPHMSVYQNMAYGLKIRGFSKADIETRVQKAAQILELGALLDRTPRQLSGGQRQRVAMGRAIVREPAVFLFDEPLSNLDAKLRVQMRLEIQRLHKALGTTSLYVTHDQVEAMTLGQRMIVMNGGVAEQIGTPAEVYATPATTFVASFIGSPPMNLLRGKVSENGRQMQIGHATLSLPLVQSEAERVANRELILGVRPEHLFIGMPGLPFEVQLVESLGADLLVHGLCGSESIVIRTPAGTEVEAGQRITAGFAADVVHWFDPVSKQRI</sequence>
<dbReference type="PANTHER" id="PTHR43875">
    <property type="entry name" value="MALTODEXTRIN IMPORT ATP-BINDING PROTEIN MSMX"/>
    <property type="match status" value="1"/>
</dbReference>
<keyword evidence="7" id="KW-1278">Translocase</keyword>
<dbReference type="GO" id="GO:0001407">
    <property type="term" value="P:glycerophosphodiester transmembrane transport"/>
    <property type="evidence" value="ECO:0007669"/>
    <property type="project" value="TreeGrafter"/>
</dbReference>
<evidence type="ECO:0000256" key="5">
    <source>
        <dbReference type="ARBA" id="ARBA00022741"/>
    </source>
</evidence>
<dbReference type="Gene3D" id="2.40.50.100">
    <property type="match status" value="1"/>
</dbReference>
<dbReference type="FunFam" id="3.40.50.300:FF:000042">
    <property type="entry name" value="Maltose/maltodextrin ABC transporter, ATP-binding protein"/>
    <property type="match status" value="1"/>
</dbReference>
<dbReference type="CDD" id="cd03301">
    <property type="entry name" value="ABC_MalK_N"/>
    <property type="match status" value="1"/>
</dbReference>
<keyword evidence="3" id="KW-0997">Cell inner membrane</keyword>
<dbReference type="SMART" id="SM00382">
    <property type="entry name" value="AAA"/>
    <property type="match status" value="1"/>
</dbReference>
<proteinExistence type="predicted"/>
<dbReference type="InterPro" id="IPR008995">
    <property type="entry name" value="Mo/tungstate-bd_C_term_dom"/>
</dbReference>
<keyword evidence="4" id="KW-0762">Sugar transport</keyword>
<keyword evidence="5" id="KW-0547">Nucleotide-binding</keyword>
<organism evidence="10 11">
    <name type="scientific">Undibacterium pigrum</name>
    <dbReference type="NCBI Taxonomy" id="401470"/>
    <lineage>
        <taxon>Bacteria</taxon>
        <taxon>Pseudomonadati</taxon>
        <taxon>Pseudomonadota</taxon>
        <taxon>Betaproteobacteria</taxon>
        <taxon>Burkholderiales</taxon>
        <taxon>Oxalobacteraceae</taxon>
        <taxon>Undibacterium</taxon>
    </lineage>
</organism>
<dbReference type="PROSITE" id="PS50893">
    <property type="entry name" value="ABC_TRANSPORTER_2"/>
    <property type="match status" value="1"/>
</dbReference>
<evidence type="ECO:0000256" key="8">
    <source>
        <dbReference type="ARBA" id="ARBA00023136"/>
    </source>
</evidence>
<dbReference type="Gene3D" id="2.40.50.140">
    <property type="entry name" value="Nucleic acid-binding proteins"/>
    <property type="match status" value="1"/>
</dbReference>
<dbReference type="SUPFAM" id="SSF50331">
    <property type="entry name" value="MOP-like"/>
    <property type="match status" value="1"/>
</dbReference>
<name>A0A318J987_9BURK</name>
<dbReference type="GO" id="GO:0015794">
    <property type="term" value="P:glycerol-3-phosphate transmembrane transport"/>
    <property type="evidence" value="ECO:0007669"/>
    <property type="project" value="TreeGrafter"/>
</dbReference>
<dbReference type="InterPro" id="IPR003593">
    <property type="entry name" value="AAA+_ATPase"/>
</dbReference>
<dbReference type="InterPro" id="IPR040582">
    <property type="entry name" value="OB_MalK-like"/>
</dbReference>
<evidence type="ECO:0000256" key="1">
    <source>
        <dbReference type="ARBA" id="ARBA00022448"/>
    </source>
</evidence>
<dbReference type="GO" id="GO:0140359">
    <property type="term" value="F:ABC-type transporter activity"/>
    <property type="evidence" value="ECO:0007669"/>
    <property type="project" value="InterPro"/>
</dbReference>
<evidence type="ECO:0000259" key="9">
    <source>
        <dbReference type="PROSITE" id="PS50893"/>
    </source>
</evidence>
<dbReference type="InterPro" id="IPR017871">
    <property type="entry name" value="ABC_transporter-like_CS"/>
</dbReference>
<evidence type="ECO:0000256" key="6">
    <source>
        <dbReference type="ARBA" id="ARBA00022840"/>
    </source>
</evidence>
<protein>
    <submittedName>
        <fullName evidence="10">sn-glycerol 3-phosphate transport system ATP-binding protein</fullName>
    </submittedName>
</protein>
<evidence type="ECO:0000313" key="10">
    <source>
        <dbReference type="EMBL" id="PXX43879.1"/>
    </source>
</evidence>
<evidence type="ECO:0000256" key="7">
    <source>
        <dbReference type="ARBA" id="ARBA00022967"/>
    </source>
</evidence>
<dbReference type="InterPro" id="IPR047641">
    <property type="entry name" value="ABC_transpr_MalK/UgpC-like"/>
</dbReference>
<keyword evidence="1" id="KW-0813">Transport</keyword>
<dbReference type="Pfam" id="PF00005">
    <property type="entry name" value="ABC_tran"/>
    <property type="match status" value="1"/>
</dbReference>
<dbReference type="PANTHER" id="PTHR43875:SF12">
    <property type="entry name" value="SN-GLYCEROL-3-PHOSPHATE IMPORT ATP-BINDING PROTEIN UGPC"/>
    <property type="match status" value="1"/>
</dbReference>
<dbReference type="SUPFAM" id="SSF52540">
    <property type="entry name" value="P-loop containing nucleoside triphosphate hydrolases"/>
    <property type="match status" value="1"/>
</dbReference>
<dbReference type="EMBL" id="QJKB01000003">
    <property type="protein sequence ID" value="PXX43879.1"/>
    <property type="molecule type" value="Genomic_DNA"/>
</dbReference>
<dbReference type="GO" id="GO:0055052">
    <property type="term" value="C:ATP-binding cassette (ABC) transporter complex, substrate-binding subunit-containing"/>
    <property type="evidence" value="ECO:0007669"/>
    <property type="project" value="TreeGrafter"/>
</dbReference>
<evidence type="ECO:0000256" key="3">
    <source>
        <dbReference type="ARBA" id="ARBA00022519"/>
    </source>
</evidence>
<dbReference type="InterPro" id="IPR027417">
    <property type="entry name" value="P-loop_NTPase"/>
</dbReference>
<evidence type="ECO:0000256" key="4">
    <source>
        <dbReference type="ARBA" id="ARBA00022597"/>
    </source>
</evidence>
<keyword evidence="11" id="KW-1185">Reference proteome</keyword>
<keyword evidence="8" id="KW-0472">Membrane</keyword>
<feature type="domain" description="ABC transporter" evidence="9">
    <location>
        <begin position="4"/>
        <end position="238"/>
    </location>
</feature>
<gene>
    <name evidence="10" type="ORF">DFR42_103147</name>
</gene>
<evidence type="ECO:0000313" key="11">
    <source>
        <dbReference type="Proteomes" id="UP000247792"/>
    </source>
</evidence>
<dbReference type="OrthoDB" id="5298774at2"/>
<dbReference type="Gene3D" id="3.40.50.300">
    <property type="entry name" value="P-loop containing nucleotide triphosphate hydrolases"/>
    <property type="match status" value="1"/>
</dbReference>
<dbReference type="NCBIfam" id="NF008653">
    <property type="entry name" value="PRK11650.1"/>
    <property type="match status" value="1"/>
</dbReference>
<dbReference type="GO" id="GO:0005524">
    <property type="term" value="F:ATP binding"/>
    <property type="evidence" value="ECO:0007669"/>
    <property type="project" value="UniProtKB-KW"/>
</dbReference>
<dbReference type="InterPro" id="IPR015855">
    <property type="entry name" value="ABC_transpr_MalK-like"/>
</dbReference>
<comment type="caution">
    <text evidence="10">The sequence shown here is derived from an EMBL/GenBank/DDBJ whole genome shotgun (WGS) entry which is preliminary data.</text>
</comment>
<dbReference type="InterPro" id="IPR012340">
    <property type="entry name" value="NA-bd_OB-fold"/>
</dbReference>
<dbReference type="GO" id="GO:0016887">
    <property type="term" value="F:ATP hydrolysis activity"/>
    <property type="evidence" value="ECO:0007669"/>
    <property type="project" value="InterPro"/>
</dbReference>
<keyword evidence="6 10" id="KW-0067">ATP-binding</keyword>
<accession>A0A318J987</accession>